<evidence type="ECO:0000256" key="5">
    <source>
        <dbReference type="HAMAP-Rule" id="MF_00013"/>
    </source>
</evidence>
<organism evidence="8 9">
    <name type="scientific">Pseudonocardia zijingensis</name>
    <dbReference type="NCBI Taxonomy" id="153376"/>
    <lineage>
        <taxon>Bacteria</taxon>
        <taxon>Bacillati</taxon>
        <taxon>Actinomycetota</taxon>
        <taxon>Actinomycetes</taxon>
        <taxon>Pseudonocardiales</taxon>
        <taxon>Pseudonocardiaceae</taxon>
        <taxon>Pseudonocardia</taxon>
    </lineage>
</organism>
<dbReference type="EC" id="2.3.1.181" evidence="5 6"/>
<dbReference type="PANTHER" id="PTHR10993">
    <property type="entry name" value="OCTANOYLTRANSFERASE"/>
    <property type="match status" value="1"/>
</dbReference>
<dbReference type="PIRSF" id="PIRSF016262">
    <property type="entry name" value="LPLase"/>
    <property type="match status" value="1"/>
</dbReference>
<feature type="binding site" evidence="5">
    <location>
        <begin position="75"/>
        <end position="82"/>
    </location>
    <ligand>
        <name>substrate</name>
    </ligand>
</feature>
<dbReference type="InterPro" id="IPR020605">
    <property type="entry name" value="Octanoyltransferase_CS"/>
</dbReference>
<dbReference type="EMBL" id="BAAAHP010000340">
    <property type="protein sequence ID" value="GAA0909227.1"/>
    <property type="molecule type" value="Genomic_DNA"/>
</dbReference>
<dbReference type="InterPro" id="IPR000544">
    <property type="entry name" value="Octanoyltransferase"/>
</dbReference>
<keyword evidence="3 5" id="KW-0012">Acyltransferase</keyword>
<proteinExistence type="inferred from homology"/>
<dbReference type="Pfam" id="PF21948">
    <property type="entry name" value="LplA-B_cat"/>
    <property type="match status" value="1"/>
</dbReference>
<feature type="domain" description="BPL/LPL catalytic" evidence="7">
    <location>
        <begin position="35"/>
        <end position="220"/>
    </location>
</feature>
<dbReference type="SUPFAM" id="SSF55681">
    <property type="entry name" value="Class II aaRS and biotin synthetases"/>
    <property type="match status" value="1"/>
</dbReference>
<evidence type="ECO:0000256" key="6">
    <source>
        <dbReference type="PIRNR" id="PIRNR016262"/>
    </source>
</evidence>
<dbReference type="PANTHER" id="PTHR10993:SF7">
    <property type="entry name" value="LIPOYLTRANSFERASE 2, MITOCHONDRIAL-RELATED"/>
    <property type="match status" value="1"/>
</dbReference>
<name>A0ABN1NIC2_9PSEU</name>
<evidence type="ECO:0000313" key="9">
    <source>
        <dbReference type="Proteomes" id="UP001499967"/>
    </source>
</evidence>
<feature type="active site" description="Acyl-thioester intermediate" evidence="5">
    <location>
        <position position="178"/>
    </location>
</feature>
<sequence length="230" mass="24192">MTRVFPGLTRVDLGEVEYHTATAAMQDWVAQCQAGTTGDRLFLLSHPPIVTYGARTSPADLPPAASGLPVVEVDRGGQATYHGPGQVVGYLVAHVRDRGPADVVRWMEQGVIDALDVLGFPAVRRQTPPGGSSLVGVWTPDHRKIASIGMRIRGGVSSHGFALNVDPDMTAFGQFVACGLADPMTSLRVLADEQGRPVPTEAEVRDALASALGAGAALDPAVQESHIQGR</sequence>
<dbReference type="GO" id="GO:0016740">
    <property type="term" value="F:transferase activity"/>
    <property type="evidence" value="ECO:0007669"/>
    <property type="project" value="UniProtKB-KW"/>
</dbReference>
<keyword evidence="5" id="KW-0963">Cytoplasm</keyword>
<comment type="subcellular location">
    <subcellularLocation>
        <location evidence="5">Cytoplasm</location>
    </subcellularLocation>
</comment>
<evidence type="ECO:0000256" key="4">
    <source>
        <dbReference type="ARBA" id="ARBA00024732"/>
    </source>
</evidence>
<accession>A0ABN1NIC2</accession>
<evidence type="ECO:0000256" key="2">
    <source>
        <dbReference type="ARBA" id="ARBA00022679"/>
    </source>
</evidence>
<dbReference type="PROSITE" id="PS51733">
    <property type="entry name" value="BPL_LPL_CATALYTIC"/>
    <property type="match status" value="1"/>
</dbReference>
<protein>
    <recommendedName>
        <fullName evidence="5 6">Octanoyltransferase</fullName>
        <ecNumber evidence="5 6">2.3.1.181</ecNumber>
    </recommendedName>
    <alternativeName>
        <fullName evidence="5">Lipoate-protein ligase B</fullName>
    </alternativeName>
    <alternativeName>
        <fullName evidence="5">Lipoyl/octanoyl transferase</fullName>
    </alternativeName>
    <alternativeName>
        <fullName evidence="5">Octanoyl-[acyl-carrier-protein]-protein N-octanoyltransferase</fullName>
    </alternativeName>
</protein>
<dbReference type="HAMAP" id="MF_00013">
    <property type="entry name" value="LipB"/>
    <property type="match status" value="1"/>
</dbReference>
<dbReference type="NCBIfam" id="TIGR00214">
    <property type="entry name" value="lipB"/>
    <property type="match status" value="1"/>
</dbReference>
<feature type="binding site" evidence="5">
    <location>
        <begin position="160"/>
        <end position="162"/>
    </location>
    <ligand>
        <name>substrate</name>
    </ligand>
</feature>
<comment type="similarity">
    <text evidence="5 6">Belongs to the LipB family.</text>
</comment>
<comment type="catalytic activity">
    <reaction evidence="5 6">
        <text>octanoyl-[ACP] + L-lysyl-[protein] = N(6)-octanoyl-L-lysyl-[protein] + holo-[ACP] + H(+)</text>
        <dbReference type="Rhea" id="RHEA:17665"/>
        <dbReference type="Rhea" id="RHEA-COMP:9636"/>
        <dbReference type="Rhea" id="RHEA-COMP:9685"/>
        <dbReference type="Rhea" id="RHEA-COMP:9752"/>
        <dbReference type="Rhea" id="RHEA-COMP:9928"/>
        <dbReference type="ChEBI" id="CHEBI:15378"/>
        <dbReference type="ChEBI" id="CHEBI:29969"/>
        <dbReference type="ChEBI" id="CHEBI:64479"/>
        <dbReference type="ChEBI" id="CHEBI:78463"/>
        <dbReference type="ChEBI" id="CHEBI:78809"/>
        <dbReference type="EC" id="2.3.1.181"/>
    </reaction>
</comment>
<keyword evidence="9" id="KW-1185">Reference proteome</keyword>
<reference evidence="8 9" key="1">
    <citation type="journal article" date="2019" name="Int. J. Syst. Evol. Microbiol.">
        <title>The Global Catalogue of Microorganisms (GCM) 10K type strain sequencing project: providing services to taxonomists for standard genome sequencing and annotation.</title>
        <authorList>
            <consortium name="The Broad Institute Genomics Platform"/>
            <consortium name="The Broad Institute Genome Sequencing Center for Infectious Disease"/>
            <person name="Wu L."/>
            <person name="Ma J."/>
        </authorList>
    </citation>
    <scope>NUCLEOTIDE SEQUENCE [LARGE SCALE GENOMIC DNA]</scope>
    <source>
        <strain evidence="8 9">JCM 11117</strain>
    </source>
</reference>
<gene>
    <name evidence="8" type="primary">lipB_2</name>
    <name evidence="5" type="synonym">lipB</name>
    <name evidence="8" type="ORF">GCM10009559_78970</name>
</gene>
<comment type="pathway">
    <text evidence="1 5 6">Protein modification; protein lipoylation via endogenous pathway; protein N(6)-(lipoyl)lysine from octanoyl-[acyl-carrier-protein]: step 1/2.</text>
</comment>
<comment type="function">
    <text evidence="4 5 6">Catalyzes the transfer of endogenously produced octanoic acid from octanoyl-acyl-carrier-protein onto the lipoyl domains of lipoate-dependent enzymes. Lipoyl-ACP can also act as a substrate although octanoyl-ACP is likely to be the physiological substrate.</text>
</comment>
<feature type="binding site" evidence="5">
    <location>
        <begin position="147"/>
        <end position="149"/>
    </location>
    <ligand>
        <name>substrate</name>
    </ligand>
</feature>
<keyword evidence="2 5" id="KW-0808">Transferase</keyword>
<evidence type="ECO:0000256" key="1">
    <source>
        <dbReference type="ARBA" id="ARBA00004821"/>
    </source>
</evidence>
<dbReference type="Proteomes" id="UP001499967">
    <property type="component" value="Unassembled WGS sequence"/>
</dbReference>
<dbReference type="PROSITE" id="PS01313">
    <property type="entry name" value="LIPB"/>
    <property type="match status" value="1"/>
</dbReference>
<evidence type="ECO:0000259" key="7">
    <source>
        <dbReference type="PROSITE" id="PS51733"/>
    </source>
</evidence>
<comment type="miscellaneous">
    <text evidence="5">In the reaction, the free carboxyl group of octanoic acid is attached via an amide linkage to the epsilon-amino group of a specific lysine residue of lipoyl domains of lipoate-dependent enzymes.</text>
</comment>
<dbReference type="Gene3D" id="3.30.930.10">
    <property type="entry name" value="Bira Bifunctional Protein, Domain 2"/>
    <property type="match status" value="1"/>
</dbReference>
<evidence type="ECO:0000256" key="3">
    <source>
        <dbReference type="ARBA" id="ARBA00023315"/>
    </source>
</evidence>
<dbReference type="InterPro" id="IPR004143">
    <property type="entry name" value="BPL_LPL_catalytic"/>
</dbReference>
<dbReference type="InterPro" id="IPR045864">
    <property type="entry name" value="aa-tRNA-synth_II/BPL/LPL"/>
</dbReference>
<evidence type="ECO:0000313" key="8">
    <source>
        <dbReference type="EMBL" id="GAA0909227.1"/>
    </source>
</evidence>
<dbReference type="RefSeq" id="WP_343947016.1">
    <property type="nucleotide sequence ID" value="NZ_BAAAHP010000340.1"/>
</dbReference>
<comment type="caution">
    <text evidence="8">The sequence shown here is derived from an EMBL/GenBank/DDBJ whole genome shotgun (WGS) entry which is preliminary data.</text>
</comment>
<feature type="site" description="Lowers pKa of active site Cys" evidence="5">
    <location>
        <position position="144"/>
    </location>
</feature>
<dbReference type="CDD" id="cd16444">
    <property type="entry name" value="LipB"/>
    <property type="match status" value="1"/>
</dbReference>